<dbReference type="GO" id="GO:0016874">
    <property type="term" value="F:ligase activity"/>
    <property type="evidence" value="ECO:0007669"/>
    <property type="project" value="UniProtKB-KW"/>
</dbReference>
<dbReference type="Gene3D" id="1.10.1200.10">
    <property type="entry name" value="ACP-like"/>
    <property type="match status" value="1"/>
</dbReference>
<dbReference type="PANTHER" id="PTHR45527">
    <property type="entry name" value="NONRIBOSOMAL PEPTIDE SYNTHETASE"/>
    <property type="match status" value="1"/>
</dbReference>
<dbReference type="InterPro" id="IPR036736">
    <property type="entry name" value="ACP-like_sf"/>
</dbReference>
<comment type="similarity">
    <text evidence="4">Belongs to the NRP synthetase family.</text>
</comment>
<dbReference type="InterPro" id="IPR000873">
    <property type="entry name" value="AMP-dep_synth/lig_dom"/>
</dbReference>
<reference evidence="6" key="2">
    <citation type="submission" date="2020-02" db="EMBL/GenBank/DDBJ databases">
        <authorList>
            <person name="Gilchrist C.L.M."/>
            <person name="Chooi Y.-H."/>
        </authorList>
    </citation>
    <scope>NUCLEOTIDE SEQUENCE</scope>
    <source>
        <strain evidence="6">MST-FP2251</strain>
    </source>
</reference>
<dbReference type="Gene3D" id="3.30.559.30">
    <property type="entry name" value="Nonribosomal peptide synthetase, condensation domain"/>
    <property type="match status" value="2"/>
</dbReference>
<dbReference type="Gene3D" id="3.30.300.30">
    <property type="match status" value="1"/>
</dbReference>
<dbReference type="Gene3D" id="3.30.559.10">
    <property type="entry name" value="Chloramphenicol acetyltransferase-like domain"/>
    <property type="match status" value="1"/>
</dbReference>
<dbReference type="InterPro" id="IPR009081">
    <property type="entry name" value="PP-bd_ACP"/>
</dbReference>
<dbReference type="SUPFAM" id="SSF56801">
    <property type="entry name" value="Acetyl-CoA synthetase-like"/>
    <property type="match status" value="1"/>
</dbReference>
<dbReference type="Pfam" id="PF00550">
    <property type="entry name" value="PP-binding"/>
    <property type="match status" value="1"/>
</dbReference>
<dbReference type="GO" id="GO:0043041">
    <property type="term" value="P:amino acid activation for nonribosomal peptide biosynthetic process"/>
    <property type="evidence" value="ECO:0007669"/>
    <property type="project" value="TreeGrafter"/>
</dbReference>
<dbReference type="Pfam" id="PF00501">
    <property type="entry name" value="AMP-binding"/>
    <property type="match status" value="1"/>
</dbReference>
<dbReference type="Pfam" id="PF00668">
    <property type="entry name" value="Condensation"/>
    <property type="match status" value="1"/>
</dbReference>
<dbReference type="PROSITE" id="PS00455">
    <property type="entry name" value="AMP_BINDING"/>
    <property type="match status" value="1"/>
</dbReference>
<dbReference type="InterPro" id="IPR020845">
    <property type="entry name" value="AMP-binding_CS"/>
</dbReference>
<dbReference type="SUPFAM" id="SSF52777">
    <property type="entry name" value="CoA-dependent acyltransferases"/>
    <property type="match status" value="3"/>
</dbReference>
<evidence type="ECO:0000256" key="2">
    <source>
        <dbReference type="ARBA" id="ARBA00022553"/>
    </source>
</evidence>
<keyword evidence="3" id="KW-0436">Ligase</keyword>
<reference evidence="6" key="1">
    <citation type="journal article" date="2019" name="Beilstein J. Org. Chem.">
        <title>Nanangenines: drimane sesquiterpenoids as the dominant metabolite cohort of a novel Australian fungus, Aspergillus nanangensis.</title>
        <authorList>
            <person name="Lacey H.J."/>
            <person name="Gilchrist C.L.M."/>
            <person name="Crombie A."/>
            <person name="Kalaitzis J.A."/>
            <person name="Vuong D."/>
            <person name="Rutledge P.J."/>
            <person name="Turner P."/>
            <person name="Pitt J.I."/>
            <person name="Lacey E."/>
            <person name="Chooi Y.H."/>
            <person name="Piggott A.M."/>
        </authorList>
    </citation>
    <scope>NUCLEOTIDE SEQUENCE</scope>
    <source>
        <strain evidence="6">MST-FP2251</strain>
    </source>
</reference>
<dbReference type="GO" id="GO:0031177">
    <property type="term" value="F:phosphopantetheine binding"/>
    <property type="evidence" value="ECO:0007669"/>
    <property type="project" value="TreeGrafter"/>
</dbReference>
<dbReference type="InterPro" id="IPR023213">
    <property type="entry name" value="CAT-like_dom_sf"/>
</dbReference>
<dbReference type="InterPro" id="IPR001242">
    <property type="entry name" value="Condensation_dom"/>
</dbReference>
<dbReference type="PROSITE" id="PS50075">
    <property type="entry name" value="CARRIER"/>
    <property type="match status" value="1"/>
</dbReference>
<organism evidence="6 7">
    <name type="scientific">Aspergillus nanangensis</name>
    <dbReference type="NCBI Taxonomy" id="2582783"/>
    <lineage>
        <taxon>Eukaryota</taxon>
        <taxon>Fungi</taxon>
        <taxon>Dikarya</taxon>
        <taxon>Ascomycota</taxon>
        <taxon>Pezizomycotina</taxon>
        <taxon>Eurotiomycetes</taxon>
        <taxon>Eurotiomycetidae</taxon>
        <taxon>Eurotiales</taxon>
        <taxon>Aspergillaceae</taxon>
        <taxon>Aspergillus</taxon>
        <taxon>Aspergillus subgen. Circumdati</taxon>
    </lineage>
</organism>
<evidence type="ECO:0000259" key="5">
    <source>
        <dbReference type="PROSITE" id="PS50075"/>
    </source>
</evidence>
<dbReference type="Proteomes" id="UP001194746">
    <property type="component" value="Unassembled WGS sequence"/>
</dbReference>
<protein>
    <recommendedName>
        <fullName evidence="5">Carrier domain-containing protein</fullName>
    </recommendedName>
</protein>
<dbReference type="CDD" id="cd05918">
    <property type="entry name" value="A_NRPS_SidN3_like"/>
    <property type="match status" value="1"/>
</dbReference>
<feature type="domain" description="Carrier" evidence="5">
    <location>
        <begin position="804"/>
        <end position="880"/>
    </location>
</feature>
<sequence>MNNISSPKPSPEMGEGVIYNPFSSEYTGEIFPTVPQGASPDLGTDLQETEFSYDCGRHQPQSVTRTQLLLGWGAVLALYTRANDVLYGLVRRDGGTGPGVVWPFRLVIQPTQSVASAQRMVEGNDAAISHLAHYSPSQVKSMNPDSWRAWRYNNVLAVWCGNDQNARAEAQQQHEYPLWVDCVLSDDDKDAIHLRARFNTAVISQKEVWMILSQLAHFQTGASEHQSAPVRRLQGISQEGLSQVLKWNGETALIDRQVCVHTLIEKQAEGRPMAPAIYAWDGALNFRELNWRASCLATKIRDRGLNPGTLICLAFEKSMWAAVAMLGVLKAGMAFMMLDVSQPIERLRKICTKARGEMIISSRKNAEMTATLSLPQLIYPGAEDKTEMPPVGTIFGSPSTTRPHDVASVVFTSGSSGEPKLIAIDHSAITSGIQTFGQAVNMNQQTRVFQTVSYAFTPCIVEHLVTLVLGACLCVPSQDKLENSLETAISELDANWMWMTPSISRVINPERVPGIQTLVFTGERIARSDLQAWDNHGDIRATYGLSEYAIGVTRALKGDLKRDARSIGRPFACVAWIVDPDDHNRLMPIGAEGELIIQGPCLSRDLHGYDAIESRLIQNPQWARHIHPHGRGPYLKTGDLVRYEPSDGNFLITGRKDTQLKIRGQRVEVLDVQHELRKYFPENDVSVDVVNPAGDTTEQNAAMLVAFVADKGRKMHCTDDNEATSTRSPWIPPTDEFRKQAQAVIMRLSQVLPGYMVPTSFLRMNSLPWTPSGKLHRRSLREQGSKLSRRAIMAYITAERPYRAPSSSTEKLLQRLCAQVLGIGYNQVGMEDNFFDLGGDSLSARQLVVQGRTGGLILTVALVFEQPTLGALATSVRRDDRDQTVETDQDAFGLLTETFLKDPPSGLPEEYEIESVVPALEVQGSFANQQGIEYFLYRVTGPLDESKIQVAVEALVKGHSILRTGFVIYQGHLVQVVYRQMSSPPYIVIDKEPGNSDADIAARAFCMEDMARPFPVSKPVTSFTLVKGGVDDQVLVVRLSHAQFDGPSMQRLLHDLWTAYDSHSLQVDMNFTEIVRHCARRRTPGAVSFWKSLLAGSSPTILPLSAPGAVGPETGSSICVTRDMPPMAPPRGITMAVAAKAAWSCVLHETCGADDLVFGQMVNHRGLDIPGIDKVVGPNINITPVRVRYPTGRTAMDLLRDIQTQHVQSMDFQTLDPQDIVQNATQWPVDSYIQSVVLHQGWDDTFELTLGKLAVRSMGLVSELTPGRLIYVMTVPSSNGTKAMLWIDPSIVSAKDAEHLVDLFRDTLMRIMVSPDLTL</sequence>
<name>A0AAD4CIK5_ASPNN</name>
<keyword evidence="7" id="KW-1185">Reference proteome</keyword>
<dbReference type="SUPFAM" id="SSF47336">
    <property type="entry name" value="ACP-like"/>
    <property type="match status" value="1"/>
</dbReference>
<dbReference type="GO" id="GO:0005737">
    <property type="term" value="C:cytoplasm"/>
    <property type="evidence" value="ECO:0007669"/>
    <property type="project" value="TreeGrafter"/>
</dbReference>
<gene>
    <name evidence="6" type="ORF">FE257_010367</name>
</gene>
<dbReference type="InterPro" id="IPR042099">
    <property type="entry name" value="ANL_N_sf"/>
</dbReference>
<dbReference type="GO" id="GO:0044550">
    <property type="term" value="P:secondary metabolite biosynthetic process"/>
    <property type="evidence" value="ECO:0007669"/>
    <property type="project" value="TreeGrafter"/>
</dbReference>
<dbReference type="Gene3D" id="3.40.50.12780">
    <property type="entry name" value="N-terminal domain of ligase-like"/>
    <property type="match status" value="1"/>
</dbReference>
<dbReference type="EMBL" id="VCAU01000064">
    <property type="protein sequence ID" value="KAF9887239.1"/>
    <property type="molecule type" value="Genomic_DNA"/>
</dbReference>
<evidence type="ECO:0000256" key="1">
    <source>
        <dbReference type="ARBA" id="ARBA00022450"/>
    </source>
</evidence>
<evidence type="ECO:0000256" key="3">
    <source>
        <dbReference type="ARBA" id="ARBA00022598"/>
    </source>
</evidence>
<proteinExistence type="inferred from homology"/>
<evidence type="ECO:0000313" key="7">
    <source>
        <dbReference type="Proteomes" id="UP001194746"/>
    </source>
</evidence>
<accession>A0AAD4CIK5</accession>
<keyword evidence="2" id="KW-0597">Phosphoprotein</keyword>
<evidence type="ECO:0000256" key="4">
    <source>
        <dbReference type="ARBA" id="ARBA00029454"/>
    </source>
</evidence>
<dbReference type="PANTHER" id="PTHR45527:SF3">
    <property type="entry name" value="SIDEROPHORE SYNTHETASE (EUROFUNG)"/>
    <property type="match status" value="1"/>
</dbReference>
<dbReference type="InterPro" id="IPR045851">
    <property type="entry name" value="AMP-bd_C_sf"/>
</dbReference>
<comment type="caution">
    <text evidence="6">The sequence shown here is derived from an EMBL/GenBank/DDBJ whole genome shotgun (WGS) entry which is preliminary data.</text>
</comment>
<keyword evidence="1" id="KW-0596">Phosphopantetheine</keyword>
<evidence type="ECO:0000313" key="6">
    <source>
        <dbReference type="EMBL" id="KAF9887239.1"/>
    </source>
</evidence>
<dbReference type="FunFam" id="1.10.1200.10:FF:000005">
    <property type="entry name" value="Nonribosomal peptide synthetase 1"/>
    <property type="match status" value="1"/>
</dbReference>